<evidence type="ECO:0000313" key="3">
    <source>
        <dbReference type="EMBL" id="MBI0315461.1"/>
    </source>
</evidence>
<keyword evidence="4" id="KW-1185">Reference proteome</keyword>
<keyword evidence="2" id="KW-0472">Membrane</keyword>
<feature type="region of interest" description="Disordered" evidence="1">
    <location>
        <begin position="99"/>
        <end position="130"/>
    </location>
</feature>
<evidence type="ECO:0000313" key="4">
    <source>
        <dbReference type="Proteomes" id="UP000638849"/>
    </source>
</evidence>
<evidence type="ECO:0008006" key="5">
    <source>
        <dbReference type="Google" id="ProtNLM"/>
    </source>
</evidence>
<name>A0ABS0RDJ0_9ACTN</name>
<gene>
    <name evidence="3" type="ORF">JBF12_21260</name>
</gene>
<evidence type="ECO:0000256" key="2">
    <source>
        <dbReference type="SAM" id="Phobius"/>
    </source>
</evidence>
<evidence type="ECO:0000256" key="1">
    <source>
        <dbReference type="SAM" id="MobiDB-lite"/>
    </source>
</evidence>
<sequence>MWDYSELSAEARKLGGPDALRAAYVQLGRRLGQRRAFVLGALAVGVPVAGWKVLKDYRDRRAVAVSQATVVTSEAAPATEEAVVAEAEAVLTAVEAAPVVDEPEPEPAAESSLSATAAQSTPAADRHFSA</sequence>
<protein>
    <recommendedName>
        <fullName evidence="5">Nosiheptide resistance regulatory protein</fullName>
    </recommendedName>
</protein>
<keyword evidence="2" id="KW-1133">Transmembrane helix</keyword>
<reference evidence="3 4" key="1">
    <citation type="submission" date="2020-12" db="EMBL/GenBank/DDBJ databases">
        <authorList>
            <person name="Kusuma A.B."/>
            <person name="Nouioui I."/>
            <person name="Goodfellow M."/>
        </authorList>
    </citation>
    <scope>NUCLEOTIDE SEQUENCE [LARGE SCALE GENOMIC DNA]</scope>
    <source>
        <strain evidence="3 4">DSM 41764</strain>
    </source>
</reference>
<keyword evidence="2" id="KW-0812">Transmembrane</keyword>
<proteinExistence type="predicted"/>
<feature type="compositionally biased region" description="Low complexity" evidence="1">
    <location>
        <begin position="108"/>
        <end position="123"/>
    </location>
</feature>
<organism evidence="3 4">
    <name type="scientific">Streptomyces javensis</name>
    <dbReference type="NCBI Taxonomy" id="114698"/>
    <lineage>
        <taxon>Bacteria</taxon>
        <taxon>Bacillati</taxon>
        <taxon>Actinomycetota</taxon>
        <taxon>Actinomycetes</taxon>
        <taxon>Kitasatosporales</taxon>
        <taxon>Streptomycetaceae</taxon>
        <taxon>Streptomyces</taxon>
        <taxon>Streptomyces violaceusniger group</taxon>
    </lineage>
</organism>
<accession>A0ABS0RDJ0</accession>
<feature type="transmembrane region" description="Helical" evidence="2">
    <location>
        <begin position="36"/>
        <end position="54"/>
    </location>
</feature>
<comment type="caution">
    <text evidence="3">The sequence shown here is derived from an EMBL/GenBank/DDBJ whole genome shotgun (WGS) entry which is preliminary data.</text>
</comment>
<dbReference type="RefSeq" id="WP_198278408.1">
    <property type="nucleotide sequence ID" value="NZ_JAEEAQ010000199.1"/>
</dbReference>
<dbReference type="Proteomes" id="UP000638849">
    <property type="component" value="Unassembled WGS sequence"/>
</dbReference>
<dbReference type="EMBL" id="JAEEAQ010000199">
    <property type="protein sequence ID" value="MBI0315461.1"/>
    <property type="molecule type" value="Genomic_DNA"/>
</dbReference>